<keyword evidence="6 7" id="KW-0472">Membrane</keyword>
<comment type="similarity">
    <text evidence="2">Belongs to the major facilitator superfamily. Sugar transporter (TC 2.A.1.1) family.</text>
</comment>
<proteinExistence type="inferred from homology"/>
<evidence type="ECO:0000256" key="1">
    <source>
        <dbReference type="ARBA" id="ARBA00004141"/>
    </source>
</evidence>
<dbReference type="InterPro" id="IPR005829">
    <property type="entry name" value="Sugar_transporter_CS"/>
</dbReference>
<evidence type="ECO:0000256" key="7">
    <source>
        <dbReference type="SAM" id="Phobius"/>
    </source>
</evidence>
<evidence type="ECO:0000313" key="10">
    <source>
        <dbReference type="Proteomes" id="UP000477488"/>
    </source>
</evidence>
<dbReference type="PANTHER" id="PTHR23511">
    <property type="entry name" value="SYNAPTIC VESICLE GLYCOPROTEIN 2"/>
    <property type="match status" value="1"/>
</dbReference>
<organism evidence="9 10">
    <name type="scientific">Desulfovibrio porci</name>
    <dbReference type="NCBI Taxonomy" id="2605782"/>
    <lineage>
        <taxon>Bacteria</taxon>
        <taxon>Pseudomonadati</taxon>
        <taxon>Thermodesulfobacteriota</taxon>
        <taxon>Desulfovibrionia</taxon>
        <taxon>Desulfovibrionales</taxon>
        <taxon>Desulfovibrionaceae</taxon>
        <taxon>Desulfovibrio</taxon>
    </lineage>
</organism>
<dbReference type="SUPFAM" id="SSF103473">
    <property type="entry name" value="MFS general substrate transporter"/>
    <property type="match status" value="1"/>
</dbReference>
<dbReference type="GO" id="GO:0022857">
    <property type="term" value="F:transmembrane transporter activity"/>
    <property type="evidence" value="ECO:0007669"/>
    <property type="project" value="InterPro"/>
</dbReference>
<name>A0A6L5XLE2_9BACT</name>
<evidence type="ECO:0000259" key="8">
    <source>
        <dbReference type="PROSITE" id="PS50850"/>
    </source>
</evidence>
<dbReference type="PROSITE" id="PS50850">
    <property type="entry name" value="MFS"/>
    <property type="match status" value="1"/>
</dbReference>
<dbReference type="AlphaFoldDB" id="A0A6L5XLE2"/>
<dbReference type="GO" id="GO:0016020">
    <property type="term" value="C:membrane"/>
    <property type="evidence" value="ECO:0007669"/>
    <property type="project" value="UniProtKB-SubCell"/>
</dbReference>
<keyword evidence="4 7" id="KW-0812">Transmembrane</keyword>
<sequence>METVPLTELCDNAQLNRFHKRLVVYSAGGPFLDGYVMGMIGIALVQITPYMGLSLFWEGMVGAGTLVGMFFGGFLGGLFTDKYGRQLLYSIDLIALALFSLAQFWAETGLYLFICRLLLGVAVGADYPIATALLAEFTPKKYRGPFIGLLEAMWFVGASCAYIVGELMLNTGPEAWRWMLASAVIPAVVFLFIRRHTPESPLWLSQKGRFVEACAVLKLVYDKNVSLTDLQGLVKKSARVSVWQMFHSGYGARMLFITVFWTCAVVPLFAVYSFAPKIMVALGISGNLGNAGSAVMTIIFMLGCFLSLQLINKMGRRSLLLHSFFWSAVALTLLSIFSNAPPYVIFLLFSMYALCTSGSQNLQFVYPNELFPTEIRASAVGLASSLTRIGAAIGTYLVPLALARLNIQVTMMIAACITMLGFAVSLKMAPETAHCSLEETSRCFEDTDCLLDGSSCPLVDGCGLAKGADPTDSRMA</sequence>
<feature type="transmembrane region" description="Helical" evidence="7">
    <location>
        <begin position="176"/>
        <end position="193"/>
    </location>
</feature>
<feature type="transmembrane region" description="Helical" evidence="7">
    <location>
        <begin position="22"/>
        <end position="47"/>
    </location>
</feature>
<dbReference type="PROSITE" id="PS00217">
    <property type="entry name" value="SUGAR_TRANSPORT_2"/>
    <property type="match status" value="1"/>
</dbReference>
<dbReference type="EMBL" id="VUMH01000007">
    <property type="protein sequence ID" value="MSS28002.1"/>
    <property type="molecule type" value="Genomic_DNA"/>
</dbReference>
<dbReference type="InterPro" id="IPR020846">
    <property type="entry name" value="MFS_dom"/>
</dbReference>
<dbReference type="Proteomes" id="UP000477488">
    <property type="component" value="Unassembled WGS sequence"/>
</dbReference>
<evidence type="ECO:0000313" key="9">
    <source>
        <dbReference type="EMBL" id="MSS28002.1"/>
    </source>
</evidence>
<keyword evidence="5 7" id="KW-1133">Transmembrane helix</keyword>
<evidence type="ECO:0000256" key="5">
    <source>
        <dbReference type="ARBA" id="ARBA00022989"/>
    </source>
</evidence>
<feature type="transmembrane region" description="Helical" evidence="7">
    <location>
        <begin position="146"/>
        <end position="164"/>
    </location>
</feature>
<feature type="transmembrane region" description="Helical" evidence="7">
    <location>
        <begin position="59"/>
        <end position="80"/>
    </location>
</feature>
<evidence type="ECO:0000256" key="3">
    <source>
        <dbReference type="ARBA" id="ARBA00022448"/>
    </source>
</evidence>
<feature type="transmembrane region" description="Helical" evidence="7">
    <location>
        <begin position="294"/>
        <end position="312"/>
    </location>
</feature>
<evidence type="ECO:0000256" key="6">
    <source>
        <dbReference type="ARBA" id="ARBA00023136"/>
    </source>
</evidence>
<comment type="caution">
    <text evidence="9">The sequence shown here is derived from an EMBL/GenBank/DDBJ whole genome shotgun (WGS) entry which is preliminary data.</text>
</comment>
<reference evidence="9 10" key="1">
    <citation type="submission" date="2019-09" db="EMBL/GenBank/DDBJ databases">
        <title>In-depth cultivation of the pig gut microbiome towards novel bacterial diversity and tailored functional studies.</title>
        <authorList>
            <person name="Wylensek D."/>
            <person name="Hitch T.C.A."/>
            <person name="Clavel T."/>
        </authorList>
    </citation>
    <scope>NUCLEOTIDE SEQUENCE [LARGE SCALE GENOMIC DNA]</scope>
    <source>
        <strain evidence="9 10">PG-178-WT-4</strain>
    </source>
</reference>
<accession>A0A6L5XLE2</accession>
<feature type="transmembrane region" description="Helical" evidence="7">
    <location>
        <begin position="254"/>
        <end position="274"/>
    </location>
</feature>
<feature type="domain" description="Major facilitator superfamily (MFS) profile" evidence="8">
    <location>
        <begin position="22"/>
        <end position="433"/>
    </location>
</feature>
<feature type="transmembrane region" description="Helical" evidence="7">
    <location>
        <begin position="319"/>
        <end position="337"/>
    </location>
</feature>
<evidence type="ECO:0000256" key="2">
    <source>
        <dbReference type="ARBA" id="ARBA00010992"/>
    </source>
</evidence>
<dbReference type="InterPro" id="IPR005828">
    <property type="entry name" value="MFS_sugar_transport-like"/>
</dbReference>
<dbReference type="RefSeq" id="WP_154511006.1">
    <property type="nucleotide sequence ID" value="NZ_VUMH01000007.1"/>
</dbReference>
<dbReference type="CDD" id="cd17316">
    <property type="entry name" value="MFS_SV2_like"/>
    <property type="match status" value="1"/>
</dbReference>
<protein>
    <submittedName>
        <fullName evidence="9">MFS transporter</fullName>
    </submittedName>
</protein>
<feature type="transmembrane region" description="Helical" evidence="7">
    <location>
        <begin position="111"/>
        <end position="134"/>
    </location>
</feature>
<feature type="transmembrane region" description="Helical" evidence="7">
    <location>
        <begin position="87"/>
        <end position="105"/>
    </location>
</feature>
<feature type="transmembrane region" description="Helical" evidence="7">
    <location>
        <begin position="405"/>
        <end position="426"/>
    </location>
</feature>
<dbReference type="InterPro" id="IPR036259">
    <property type="entry name" value="MFS_trans_sf"/>
</dbReference>
<dbReference type="Gene3D" id="1.20.1250.20">
    <property type="entry name" value="MFS general substrate transporter like domains"/>
    <property type="match status" value="1"/>
</dbReference>
<dbReference type="Pfam" id="PF00083">
    <property type="entry name" value="Sugar_tr"/>
    <property type="match status" value="1"/>
</dbReference>
<comment type="subcellular location">
    <subcellularLocation>
        <location evidence="1">Membrane</location>
        <topology evidence="1">Multi-pass membrane protein</topology>
    </subcellularLocation>
</comment>
<evidence type="ECO:0000256" key="4">
    <source>
        <dbReference type="ARBA" id="ARBA00022692"/>
    </source>
</evidence>
<dbReference type="PANTHER" id="PTHR23511:SF34">
    <property type="entry name" value="SYNAPTIC VESICLE GLYCOPROTEIN 2"/>
    <property type="match status" value="1"/>
</dbReference>
<keyword evidence="10" id="KW-1185">Reference proteome</keyword>
<gene>
    <name evidence="9" type="ORF">FYJ44_08095</name>
</gene>
<keyword evidence="3" id="KW-0813">Transport</keyword>